<dbReference type="InterPro" id="IPR019137">
    <property type="entry name" value="Nck-associated_protein-1"/>
</dbReference>
<dbReference type="GO" id="GO:0016477">
    <property type="term" value="P:cell migration"/>
    <property type="evidence" value="ECO:0007669"/>
    <property type="project" value="TreeGrafter"/>
</dbReference>
<evidence type="ECO:0000256" key="1">
    <source>
        <dbReference type="ARBA" id="ARBA00037947"/>
    </source>
</evidence>
<dbReference type="PANTHER" id="PTHR12093">
    <property type="entry name" value="NCK-ASSOCIATED PROTEIN 1"/>
    <property type="match status" value="1"/>
</dbReference>
<organism evidence="2">
    <name type="scientific">Aceria tosichella</name>
    <name type="common">wheat curl mite</name>
    <dbReference type="NCBI Taxonomy" id="561515"/>
    <lineage>
        <taxon>Eukaryota</taxon>
        <taxon>Metazoa</taxon>
        <taxon>Ecdysozoa</taxon>
        <taxon>Arthropoda</taxon>
        <taxon>Chelicerata</taxon>
        <taxon>Arachnida</taxon>
        <taxon>Acari</taxon>
        <taxon>Acariformes</taxon>
        <taxon>Trombidiformes</taxon>
        <taxon>Prostigmata</taxon>
        <taxon>Eupodina</taxon>
        <taxon>Eriophyoidea</taxon>
        <taxon>Eriophyidae</taxon>
        <taxon>Eriophyinae</taxon>
        <taxon>Aceriini</taxon>
        <taxon>Aceria</taxon>
    </lineage>
</organism>
<dbReference type="GO" id="GO:0031209">
    <property type="term" value="C:SCAR complex"/>
    <property type="evidence" value="ECO:0007669"/>
    <property type="project" value="TreeGrafter"/>
</dbReference>
<comment type="similarity">
    <text evidence="1">Belongs to the HEM-1/HEM-2 family.</text>
</comment>
<dbReference type="GO" id="GO:0048812">
    <property type="term" value="P:neuron projection morphogenesis"/>
    <property type="evidence" value="ECO:0007669"/>
    <property type="project" value="TreeGrafter"/>
</dbReference>
<protein>
    <submittedName>
        <fullName evidence="2">Membrane-associated protein Hem</fullName>
    </submittedName>
</protein>
<name>A0A6G1S5S9_9ACAR</name>
<dbReference type="Pfam" id="PF09735">
    <property type="entry name" value="Nckap1"/>
    <property type="match status" value="1"/>
</dbReference>
<dbReference type="EMBL" id="GGYP01000948">
    <property type="protein sequence ID" value="MDE45719.1"/>
    <property type="molecule type" value="Transcribed_RNA"/>
</dbReference>
<reference evidence="2" key="1">
    <citation type="submission" date="2018-10" db="EMBL/GenBank/DDBJ databases">
        <title>Transcriptome assembly of Aceria tosichella (Wheat curl mite) Type 2.</title>
        <authorList>
            <person name="Scully E.D."/>
            <person name="Geib S.M."/>
            <person name="Palmer N.A."/>
            <person name="Gupta A.K."/>
            <person name="Sarath G."/>
            <person name="Tatineni S."/>
        </authorList>
    </citation>
    <scope>NUCLEOTIDE SEQUENCE</scope>
    <source>
        <strain evidence="2">LincolnNE</strain>
    </source>
</reference>
<evidence type="ECO:0000313" key="2">
    <source>
        <dbReference type="EMBL" id="MDE45719.1"/>
    </source>
</evidence>
<accession>A0A6G1S5S9</accession>
<dbReference type="PANTHER" id="PTHR12093:SF10">
    <property type="entry name" value="MEMBRANE-ASSOCIATED PROTEIN HEM"/>
    <property type="match status" value="1"/>
</dbReference>
<proteinExistence type="inferred from homology"/>
<dbReference type="AlphaFoldDB" id="A0A6G1S5S9"/>
<sequence>MVRQPPPSHQKIAEKLTILNDRGIGMLTRIYNIKKACSDSKSKPKFLCDKQLEPTIKSIIRRFPNTSELKSNQQQFAPLQAIKTDINKTLSLYYYTFVDLLDYRDHVCELLTTMDACQLSLDIAINFDLTRAYLDLITTYVSLMILPTRVEDRKAVLSLYNLSHDMIHGHSDPAFPRLGQMIIDYEQPMKKLFEEFIPHSKLLSQALLSLHQIFPMRTITAQEWRKSQILSLVANPTQLFNPVQTDTIQCEYLPLDQLEKWITFGFMLTHSSLNQPIAQELFNKSLQCGWCISLFRDEVIHTHSFVQTFFESIKAPNKRISELKEANNIVLQRATNIHRERRKFLRTSLKELCLILADQPGLLGPKILLALMGLAYARDEVNWLLRHAENQPQNKGKIKYQTEDLTDRQLPELLFHMEELRALIRKYYQVIQRYYVQYLSAYDAIALNQIVQTVSMLPEEDSMILETIYTTVSDLNVQQVESKQAFDFRGLRLDWFRLQAYCSVHRYPMHLFEHRDLAILLNMIVFHTRMVDDIDEILKETSNLANFCFFSKIFDSQFHMCLEYPLQTRYIVAFPLICAHFIDCTHELCPEERYHIGDRSLTFVNIFLDEMTKEARTIISLICTEQCMMSDRLLPKHAAPQIAQVVNRRKRDKKSKQVSAELEKPGFESYRRSREDLTDMDKLHLALTELCYAINYCSTIEVWDHTFCPREYLTQRLESYFNKSLVDMVMFNQETNEIAKPSELYSSVKAFMSVLQSIETIVHIDVTRMFNDVLLQQTQPQDSHGEKTITTLYSFWYLEVLLHRVSLGHIVYSPLQRAFVSLTLEGQMPFSAEEYSDINELRALAELIKPYGARYLCENLVLYIVSQVDLLKKLVVQNKETLIALRSNFDKPDHMRELSKRLRNADDVLNRVKIIGVILCFQKLVQDALNDVLERRIPFLLSSIKDFKQQVASIEAYSDIQIDVTKNQIVNEMASATGLPSRIDPALMAALRVHKNDMGEDEYEIACLMMVFIAVSLPRLAKEESSTYRPSLEAHTNNIHCIATAVNTIAPAMFSILNHGDIEDRLKEFLGLASSSLLRLINETDKELIKNRESVYLLIHILVEQSPFLTMDLLESCFPYCLLRHAYQSVYKTRE</sequence>
<gene>
    <name evidence="2" type="primary">Hem</name>
    <name evidence="2" type="ORF">g.10500</name>
</gene>
<dbReference type="GO" id="GO:0030866">
    <property type="term" value="P:cortical actin cytoskeleton organization"/>
    <property type="evidence" value="ECO:0007669"/>
    <property type="project" value="TreeGrafter"/>
</dbReference>
<dbReference type="GO" id="GO:0030031">
    <property type="term" value="P:cell projection assembly"/>
    <property type="evidence" value="ECO:0007669"/>
    <property type="project" value="TreeGrafter"/>
</dbReference>